<dbReference type="Proteomes" id="UP001179121">
    <property type="component" value="Chromosome"/>
</dbReference>
<proteinExistence type="predicted"/>
<dbReference type="AlphaFoldDB" id="A0AA86MVP2"/>
<sequence>MILLVAATACSTAPPREMIERNDHPGLATWYEQEAARLRGKVEEMQQMVAEYAKPSYQPSPKTTKWELIDHCHVFIKYYAQAAEEAETLAKLHRQQEKAIP</sequence>
<reference evidence="1" key="1">
    <citation type="submission" date="2022-10" db="EMBL/GenBank/DDBJ databases">
        <authorList>
            <person name="Koch H."/>
        </authorList>
    </citation>
    <scope>NUCLEOTIDE SEQUENCE</scope>
    <source>
        <strain evidence="1">DNF</strain>
    </source>
</reference>
<gene>
    <name evidence="1" type="ORF">DNFV4_00299</name>
</gene>
<accession>A0AA86MVP2</accession>
<evidence type="ECO:0000313" key="1">
    <source>
        <dbReference type="EMBL" id="CAI4029880.1"/>
    </source>
</evidence>
<dbReference type="EMBL" id="OX365700">
    <property type="protein sequence ID" value="CAI4029880.1"/>
    <property type="molecule type" value="Genomic_DNA"/>
</dbReference>
<dbReference type="RefSeq" id="WP_289266900.1">
    <property type="nucleotide sequence ID" value="NZ_OX365700.1"/>
</dbReference>
<dbReference type="KEGG" id="nti:DNFV4_00299"/>
<protein>
    <submittedName>
        <fullName evidence="1">Uncharacterized protein</fullName>
    </submittedName>
</protein>
<name>A0AA86MVP2_9BACT</name>
<evidence type="ECO:0000313" key="2">
    <source>
        <dbReference type="Proteomes" id="UP001179121"/>
    </source>
</evidence>
<organism evidence="1 2">
    <name type="scientific">Nitrospira tepida</name>
    <dbReference type="NCBI Taxonomy" id="2973512"/>
    <lineage>
        <taxon>Bacteria</taxon>
        <taxon>Pseudomonadati</taxon>
        <taxon>Nitrospirota</taxon>
        <taxon>Nitrospiria</taxon>
        <taxon>Nitrospirales</taxon>
        <taxon>Nitrospiraceae</taxon>
        <taxon>Nitrospira</taxon>
    </lineage>
</organism>
<keyword evidence="2" id="KW-1185">Reference proteome</keyword>